<evidence type="ECO:0000256" key="5">
    <source>
        <dbReference type="ARBA" id="ARBA00022679"/>
    </source>
</evidence>
<dbReference type="InterPro" id="IPR024932">
    <property type="entry name" value="ApbE"/>
</dbReference>
<feature type="binding site" evidence="15">
    <location>
        <position position="189"/>
    </location>
    <ligand>
        <name>Mg(2+)</name>
        <dbReference type="ChEBI" id="CHEBI:18420"/>
    </ligand>
</feature>
<dbReference type="PANTHER" id="PTHR30040:SF2">
    <property type="entry name" value="FAD:PROTEIN FMN TRANSFERASE"/>
    <property type="match status" value="1"/>
</dbReference>
<accession>A0A9D1XSX4</accession>
<evidence type="ECO:0000256" key="15">
    <source>
        <dbReference type="PIRSR" id="PIRSR006268-2"/>
    </source>
</evidence>
<dbReference type="PANTHER" id="PTHR30040">
    <property type="entry name" value="THIAMINE BIOSYNTHESIS LIPOPROTEIN APBE"/>
    <property type="match status" value="1"/>
</dbReference>
<keyword evidence="6" id="KW-0812">Transmembrane</keyword>
<dbReference type="AlphaFoldDB" id="A0A9D1XSX4"/>
<evidence type="ECO:0000313" key="16">
    <source>
        <dbReference type="EMBL" id="HIX85459.1"/>
    </source>
</evidence>
<dbReference type="Pfam" id="PF02424">
    <property type="entry name" value="ApbE"/>
    <property type="match status" value="1"/>
</dbReference>
<dbReference type="InterPro" id="IPR003810">
    <property type="entry name" value="Mntp/YtaF"/>
</dbReference>
<keyword evidence="5 14" id="KW-0808">Transferase</keyword>
<evidence type="ECO:0000256" key="13">
    <source>
        <dbReference type="ARBA" id="ARBA00048540"/>
    </source>
</evidence>
<name>A0A9D1XSX4_9BACT</name>
<evidence type="ECO:0000256" key="14">
    <source>
        <dbReference type="PIRNR" id="PIRNR006268"/>
    </source>
</evidence>
<evidence type="ECO:0000256" key="3">
    <source>
        <dbReference type="ARBA" id="ARBA00022475"/>
    </source>
</evidence>
<evidence type="ECO:0000256" key="8">
    <source>
        <dbReference type="ARBA" id="ARBA00022827"/>
    </source>
</evidence>
<organism evidence="16 17">
    <name type="scientific">Candidatus Parabacteroides intestinigallinarum</name>
    <dbReference type="NCBI Taxonomy" id="2838722"/>
    <lineage>
        <taxon>Bacteria</taxon>
        <taxon>Pseudomonadati</taxon>
        <taxon>Bacteroidota</taxon>
        <taxon>Bacteroidia</taxon>
        <taxon>Bacteroidales</taxon>
        <taxon>Tannerellaceae</taxon>
        <taxon>Parabacteroides</taxon>
    </lineage>
</organism>
<feature type="binding site" evidence="15">
    <location>
        <position position="307"/>
    </location>
    <ligand>
        <name>Mg(2+)</name>
        <dbReference type="ChEBI" id="CHEBI:18420"/>
    </ligand>
</feature>
<reference evidence="16" key="2">
    <citation type="submission" date="2021-04" db="EMBL/GenBank/DDBJ databases">
        <authorList>
            <person name="Gilroy R."/>
        </authorList>
    </citation>
    <scope>NUCLEOTIDE SEQUENCE</scope>
    <source>
        <strain evidence="16">ChiHecec2B26-12326</strain>
    </source>
</reference>
<comment type="catalytic activity">
    <reaction evidence="13 14">
        <text>L-threonyl-[protein] + FAD = FMN-L-threonyl-[protein] + AMP + H(+)</text>
        <dbReference type="Rhea" id="RHEA:36847"/>
        <dbReference type="Rhea" id="RHEA-COMP:11060"/>
        <dbReference type="Rhea" id="RHEA-COMP:11061"/>
        <dbReference type="ChEBI" id="CHEBI:15378"/>
        <dbReference type="ChEBI" id="CHEBI:30013"/>
        <dbReference type="ChEBI" id="CHEBI:57692"/>
        <dbReference type="ChEBI" id="CHEBI:74257"/>
        <dbReference type="ChEBI" id="CHEBI:456215"/>
        <dbReference type="EC" id="2.7.1.180"/>
    </reaction>
</comment>
<protein>
    <recommendedName>
        <fullName evidence="2 14">FAD:protein FMN transferase</fullName>
        <ecNumber evidence="1 14">2.7.1.180</ecNumber>
    </recommendedName>
    <alternativeName>
        <fullName evidence="12 14">Flavin transferase</fullName>
    </alternativeName>
</protein>
<dbReference type="InterPro" id="IPR003374">
    <property type="entry name" value="ApbE-like_sf"/>
</dbReference>
<evidence type="ECO:0000256" key="10">
    <source>
        <dbReference type="ARBA" id="ARBA00022989"/>
    </source>
</evidence>
<keyword evidence="11" id="KW-0472">Membrane</keyword>
<gene>
    <name evidence="16" type="ORF">H9848_02470</name>
</gene>
<keyword evidence="9 14" id="KW-0460">Magnesium</keyword>
<evidence type="ECO:0000256" key="12">
    <source>
        <dbReference type="ARBA" id="ARBA00031306"/>
    </source>
</evidence>
<dbReference type="PIRSF" id="PIRSF006268">
    <property type="entry name" value="ApbE"/>
    <property type="match status" value="1"/>
</dbReference>
<evidence type="ECO:0000256" key="1">
    <source>
        <dbReference type="ARBA" id="ARBA00011955"/>
    </source>
</evidence>
<dbReference type="Gene3D" id="3.10.520.10">
    <property type="entry name" value="ApbE-like domains"/>
    <property type="match status" value="1"/>
</dbReference>
<sequence>MSASGVYFGNRFGRKINLKLDLIGGLILIGIGVKILVEHLCPLSADAGPKRYFEDSGSIFHTTYHVKYQAREARTEQIDSVLRLFDLSLNPFNPRSTIAQVNRGEAVEVDDWFAEVFRKAEEVSRISDGAFDITCAPLINLWGFGFSRADSLTPQAIDSVRAFVGYQKVRLDGRRVVKDDPRLSLNCSAIAKGYACDVVARLLESEGIENYMVEIGGEVTLRGVNPDGDYWRVGINKPETDNGVAGDVEEVVQLRGKGGIATSGDYRNYYVKDGKRYAHTIDPATGYPAGQNILSATIVASDCMTADAYATTFMVLGLERARALTRSLPGIEYFVIYLDERDQRKVAYSHGMIRYLPNRQELAILENP</sequence>
<dbReference type="EC" id="2.7.1.180" evidence="1 14"/>
<reference evidence="16" key="1">
    <citation type="journal article" date="2021" name="PeerJ">
        <title>Extensive microbial diversity within the chicken gut microbiome revealed by metagenomics and culture.</title>
        <authorList>
            <person name="Gilroy R."/>
            <person name="Ravi A."/>
            <person name="Getino M."/>
            <person name="Pursley I."/>
            <person name="Horton D.L."/>
            <person name="Alikhan N.F."/>
            <person name="Baker D."/>
            <person name="Gharbi K."/>
            <person name="Hall N."/>
            <person name="Watson M."/>
            <person name="Adriaenssens E.M."/>
            <person name="Foster-Nyarko E."/>
            <person name="Jarju S."/>
            <person name="Secka A."/>
            <person name="Antonio M."/>
            <person name="Oren A."/>
            <person name="Chaudhuri R.R."/>
            <person name="La Ragione R."/>
            <person name="Hildebrand F."/>
            <person name="Pallen M.J."/>
        </authorList>
    </citation>
    <scope>NUCLEOTIDE SEQUENCE</scope>
    <source>
        <strain evidence="16">ChiHecec2B26-12326</strain>
    </source>
</reference>
<dbReference type="GO" id="GO:0016740">
    <property type="term" value="F:transferase activity"/>
    <property type="evidence" value="ECO:0007669"/>
    <property type="project" value="UniProtKB-UniRule"/>
</dbReference>
<evidence type="ECO:0000256" key="11">
    <source>
        <dbReference type="ARBA" id="ARBA00023136"/>
    </source>
</evidence>
<evidence type="ECO:0000256" key="4">
    <source>
        <dbReference type="ARBA" id="ARBA00022630"/>
    </source>
</evidence>
<evidence type="ECO:0000256" key="7">
    <source>
        <dbReference type="ARBA" id="ARBA00022723"/>
    </source>
</evidence>
<feature type="binding site" evidence="15">
    <location>
        <position position="311"/>
    </location>
    <ligand>
        <name>Mg(2+)</name>
        <dbReference type="ChEBI" id="CHEBI:18420"/>
    </ligand>
</feature>
<keyword evidence="3" id="KW-1003">Cell membrane</keyword>
<proteinExistence type="inferred from homology"/>
<comment type="caution">
    <text evidence="16">The sequence shown here is derived from an EMBL/GenBank/DDBJ whole genome shotgun (WGS) entry which is preliminary data.</text>
</comment>
<keyword evidence="10" id="KW-1133">Transmembrane helix</keyword>
<dbReference type="EMBL" id="DXEN01000014">
    <property type="protein sequence ID" value="HIX85459.1"/>
    <property type="molecule type" value="Genomic_DNA"/>
</dbReference>
<evidence type="ECO:0000256" key="2">
    <source>
        <dbReference type="ARBA" id="ARBA00016337"/>
    </source>
</evidence>
<dbReference type="Pfam" id="PF02659">
    <property type="entry name" value="Mntp"/>
    <property type="match status" value="1"/>
</dbReference>
<keyword evidence="4 14" id="KW-0285">Flavoprotein</keyword>
<dbReference type="Proteomes" id="UP000823847">
    <property type="component" value="Unassembled WGS sequence"/>
</dbReference>
<comment type="cofactor">
    <cofactor evidence="15">
        <name>Mg(2+)</name>
        <dbReference type="ChEBI" id="CHEBI:18420"/>
    </cofactor>
    <cofactor evidence="15">
        <name>Mn(2+)</name>
        <dbReference type="ChEBI" id="CHEBI:29035"/>
    </cofactor>
    <text evidence="15">Magnesium. Can also use manganese.</text>
</comment>
<keyword evidence="8 14" id="KW-0274">FAD</keyword>
<evidence type="ECO:0000256" key="6">
    <source>
        <dbReference type="ARBA" id="ARBA00022692"/>
    </source>
</evidence>
<dbReference type="SUPFAM" id="SSF143631">
    <property type="entry name" value="ApbE-like"/>
    <property type="match status" value="1"/>
</dbReference>
<dbReference type="GO" id="GO:0046872">
    <property type="term" value="F:metal ion binding"/>
    <property type="evidence" value="ECO:0007669"/>
    <property type="project" value="UniProtKB-UniRule"/>
</dbReference>
<evidence type="ECO:0000313" key="17">
    <source>
        <dbReference type="Proteomes" id="UP000823847"/>
    </source>
</evidence>
<comment type="similarity">
    <text evidence="14">Belongs to the ApbE family.</text>
</comment>
<keyword evidence="7 14" id="KW-0479">Metal-binding</keyword>
<evidence type="ECO:0000256" key="9">
    <source>
        <dbReference type="ARBA" id="ARBA00022842"/>
    </source>
</evidence>